<organism evidence="2 3">
    <name type="scientific">Cryptococcus amylolentus CBS 6039</name>
    <dbReference type="NCBI Taxonomy" id="1295533"/>
    <lineage>
        <taxon>Eukaryota</taxon>
        <taxon>Fungi</taxon>
        <taxon>Dikarya</taxon>
        <taxon>Basidiomycota</taxon>
        <taxon>Agaricomycotina</taxon>
        <taxon>Tremellomycetes</taxon>
        <taxon>Tremellales</taxon>
        <taxon>Cryptococcaceae</taxon>
        <taxon>Cryptococcus</taxon>
    </lineage>
</organism>
<evidence type="ECO:0000313" key="3">
    <source>
        <dbReference type="Proteomes" id="UP000094065"/>
    </source>
</evidence>
<dbReference type="GeneID" id="30153223"/>
<name>A0A1E3I0Z5_9TREE</name>
<feature type="region of interest" description="Disordered" evidence="1">
    <location>
        <begin position="93"/>
        <end position="133"/>
    </location>
</feature>
<reference evidence="2 3" key="1">
    <citation type="submission" date="2016-06" db="EMBL/GenBank/DDBJ databases">
        <title>Evolution of pathogenesis and genome organization in the Tremellales.</title>
        <authorList>
            <person name="Cuomo C."/>
            <person name="Litvintseva A."/>
            <person name="Heitman J."/>
            <person name="Chen Y."/>
            <person name="Sun S."/>
            <person name="Springer D."/>
            <person name="Dromer F."/>
            <person name="Young S."/>
            <person name="Zeng Q."/>
            <person name="Chapman S."/>
            <person name="Gujja S."/>
            <person name="Saif S."/>
            <person name="Birren B."/>
        </authorList>
    </citation>
    <scope>NUCLEOTIDE SEQUENCE [LARGE SCALE GENOMIC DNA]</scope>
    <source>
        <strain evidence="2 3">CBS 6039</strain>
    </source>
</reference>
<proteinExistence type="predicted"/>
<gene>
    <name evidence="2" type="ORF">L202_01914</name>
</gene>
<accession>A0A1E3I0Z5</accession>
<protein>
    <submittedName>
        <fullName evidence="2">Uncharacterized protein</fullName>
    </submittedName>
</protein>
<dbReference type="AlphaFoldDB" id="A0A1E3I0Z5"/>
<dbReference type="RefSeq" id="XP_018995810.1">
    <property type="nucleotide sequence ID" value="XM_019135407.1"/>
</dbReference>
<dbReference type="Proteomes" id="UP000094065">
    <property type="component" value="Unassembled WGS sequence"/>
</dbReference>
<feature type="region of interest" description="Disordered" evidence="1">
    <location>
        <begin position="51"/>
        <end position="70"/>
    </location>
</feature>
<keyword evidence="3" id="KW-1185">Reference proteome</keyword>
<comment type="caution">
    <text evidence="2">The sequence shown here is derived from an EMBL/GenBank/DDBJ whole genome shotgun (WGS) entry which is preliminary data.</text>
</comment>
<dbReference type="EMBL" id="AWGJ01000003">
    <property type="protein sequence ID" value="ODN81491.1"/>
    <property type="molecule type" value="Genomic_DNA"/>
</dbReference>
<sequence>MSFTSVSPSLGLKDLQKQLELAQYHQDTLLDENSELKRRIDAIESKIENAKKESAMEAAPGATRRGKGAWESRYKTLKGGLESLVEAEKPLARRKSFKRSKHDSAPGRQIKPTFRLTGSSSTDDDDNDRDDTWACAPENRVKNTSLGMQRKMLTAKVLESFRAATAEAHSIRNLPLPIPARISGYKNKGMKKALVRFVIEPNTPGVDRNMFGHARKFCTREGTLTALRAVENRRVRFEALKVGEREGSGEEEME</sequence>
<evidence type="ECO:0000313" key="2">
    <source>
        <dbReference type="EMBL" id="ODN81491.1"/>
    </source>
</evidence>
<evidence type="ECO:0000256" key="1">
    <source>
        <dbReference type="SAM" id="MobiDB-lite"/>
    </source>
</evidence>